<dbReference type="InterPro" id="IPR036188">
    <property type="entry name" value="FAD/NAD-bd_sf"/>
</dbReference>
<reference evidence="5" key="2">
    <citation type="submission" date="2020-04" db="EMBL/GenBank/DDBJ databases">
        <authorList>
            <person name="Santos R.A.C."/>
            <person name="Steenwyk J.L."/>
            <person name="Rivero-Menendez O."/>
            <person name="Mead M.E."/>
            <person name="Silva L.P."/>
            <person name="Bastos R.W."/>
            <person name="Alastruey-Izquierdo A."/>
            <person name="Goldman G.H."/>
            <person name="Rokas A."/>
        </authorList>
    </citation>
    <scope>NUCLEOTIDE SEQUENCE</scope>
    <source>
        <strain evidence="5">CNM-CM6805</strain>
    </source>
</reference>
<dbReference type="PANTHER" id="PTHR10638">
    <property type="entry name" value="COPPER AMINE OXIDASE"/>
    <property type="match status" value="1"/>
</dbReference>
<dbReference type="PANTHER" id="PTHR10638:SF20">
    <property type="entry name" value="AMINE OXIDASE"/>
    <property type="match status" value="1"/>
</dbReference>
<dbReference type="GO" id="GO:0009308">
    <property type="term" value="P:amine metabolic process"/>
    <property type="evidence" value="ECO:0007669"/>
    <property type="project" value="UniProtKB-UniRule"/>
</dbReference>
<dbReference type="FunFam" id="1.20.1440.240:FF:000001">
    <property type="entry name" value="L-amino acid oxidase LaoA"/>
    <property type="match status" value="1"/>
</dbReference>
<comment type="PTM">
    <text evidence="1 2">Topaquinone (TPQ) is generated by copper-dependent autoxidation of a specific tyrosyl residue.</text>
</comment>
<feature type="domain" description="Amine oxidase" evidence="4">
    <location>
        <begin position="621"/>
        <end position="1103"/>
    </location>
</feature>
<evidence type="ECO:0000313" key="5">
    <source>
        <dbReference type="EMBL" id="KAF4234632.1"/>
    </source>
</evidence>
<evidence type="ECO:0000259" key="4">
    <source>
        <dbReference type="Pfam" id="PF01593"/>
    </source>
</evidence>
<dbReference type="InterPro" id="IPR015798">
    <property type="entry name" value="Cu_amine_oxidase_C"/>
</dbReference>
<dbReference type="InterPro" id="IPR036460">
    <property type="entry name" value="Cu_amine_oxidase_C_sf"/>
</dbReference>
<dbReference type="SUPFAM" id="SSF51905">
    <property type="entry name" value="FAD/NAD(P)-binding domain"/>
    <property type="match status" value="1"/>
</dbReference>
<keyword evidence="2" id="KW-0560">Oxidoreductase</keyword>
<keyword evidence="2" id="KW-0479">Metal-binding</keyword>
<organism evidence="5 6">
    <name type="scientific">Aspergillus fumigatiaffinis</name>
    <dbReference type="NCBI Taxonomy" id="340414"/>
    <lineage>
        <taxon>Eukaryota</taxon>
        <taxon>Fungi</taxon>
        <taxon>Dikarya</taxon>
        <taxon>Ascomycota</taxon>
        <taxon>Pezizomycotina</taxon>
        <taxon>Eurotiomycetes</taxon>
        <taxon>Eurotiomycetidae</taxon>
        <taxon>Eurotiales</taxon>
        <taxon>Aspergillaceae</taxon>
        <taxon>Aspergillus</taxon>
        <taxon>Aspergillus subgen. Fumigati</taxon>
    </lineage>
</organism>
<evidence type="ECO:0000313" key="6">
    <source>
        <dbReference type="Proteomes" id="UP000653565"/>
    </source>
</evidence>
<dbReference type="GO" id="GO:0005886">
    <property type="term" value="C:plasma membrane"/>
    <property type="evidence" value="ECO:0007669"/>
    <property type="project" value="TreeGrafter"/>
</dbReference>
<dbReference type="Pfam" id="PF01593">
    <property type="entry name" value="Amino_oxidase"/>
    <property type="match status" value="1"/>
</dbReference>
<dbReference type="EMBL" id="JAAAPX010000066">
    <property type="protein sequence ID" value="KAF4234632.1"/>
    <property type="molecule type" value="Genomic_DNA"/>
</dbReference>
<dbReference type="Pfam" id="PF01179">
    <property type="entry name" value="Cu_amine_oxid"/>
    <property type="match status" value="2"/>
</dbReference>
<comment type="caution">
    <text evidence="5">The sequence shown here is derived from an EMBL/GenBank/DDBJ whole genome shotgun (WGS) entry which is preliminary data.</text>
</comment>
<protein>
    <recommendedName>
        <fullName evidence="2">Amine oxidase</fullName>
        <ecNumber evidence="2">1.4.3.-</ecNumber>
    </recommendedName>
</protein>
<accession>A0A8H4GNY2</accession>
<evidence type="ECO:0000256" key="2">
    <source>
        <dbReference type="RuleBase" id="RU000672"/>
    </source>
</evidence>
<dbReference type="Gene3D" id="2.70.98.20">
    <property type="entry name" value="Copper amine oxidase, catalytic domain"/>
    <property type="match status" value="2"/>
</dbReference>
<gene>
    <name evidence="5" type="ORF">CNMCM6805_008475</name>
</gene>
<name>A0A8H4GNY2_9EURO</name>
<dbReference type="Gene3D" id="3.50.50.60">
    <property type="entry name" value="FAD/NAD(P)-binding domain"/>
    <property type="match status" value="1"/>
</dbReference>
<dbReference type="InterPro" id="IPR002937">
    <property type="entry name" value="Amino_oxidase"/>
</dbReference>
<dbReference type="SUPFAM" id="SSF54373">
    <property type="entry name" value="FAD-linked reductases, C-terminal domain"/>
    <property type="match status" value="1"/>
</dbReference>
<keyword evidence="2" id="KW-0186">Copper</keyword>
<sequence length="1132" mass="127842">MPRTPHSLMAFCDGPKGLLHTASPPYTQCNGCGNFLRPISQLAGRPIIAEGHWLLWELPLDHACGPYSIAQEVSDIKEDLLQATINADGKNDPDGLELSFRDPWVKDGRTLLPQGLYVKLDVTGGPRYQLDRHEQYVSWMGLTFYWSFAQSKGITLFNIRFRGERILYELGLQEAMSLYAGGDPVQGAVAYLELFRNGSCHVCIGTRWKRTICLFEYTADYPLQRHSTSFYVTVSRYNYLILRTTAVVGNYDYTIDYLFYLDGTIEIKVRASGYIQGAYFMPEESREYGFRVHDQFATSMHDHVLNFKADLDILNSRNTLVNVNIEPKTKSYSWSEGEPLRTMGLVKETGLQGTGLNWPANSQSIYLVVNNETQNRWDEYRGYRIMPGSGIGTPGHLVVNGSKSLGKSASWATNDIWVTKQKYDEEQSASPRNAFNTDQPMVDFSQYVDGEDITQDLPQGTNVVRVSTSDVVQPGGLANVYLDWREAYPGIIEAVYASCLSPDTSSKQIIGRFTVEGHPPQRLAWAVSDDAPTDNCIYVHGTQSDRSEPSLLGKSEPVRLSRMAKKRSVADTNIPLLKDFDSLGAWFDGVAAIKQKTATHGGVASGHSSKDSKIAIVGAGISGLATGLMLDSVGVHNWEIIEASDRVGGRFRTRYVAGTQEWAEMGPMRLPYSVTYKDSNETLRYTDHEMTFQLAGILNEMNGNDPQWKIDFIPWIQHHPNELIAQGTRRHPDGRIPTRAEIEADPSLKEAPDMSSAEYLSTKNRMDRILKNETTLKSLQRDVWRAHKLAMEEGLDEWSEQAMMRHVLKASLNVTDEIWTSSDYDIFWDELHHNSNLGLDGSSSALGETTWLCIDGGFNRLSDAFLPHLGNRLTLNRKIRKLEPIRGPNGTTRTRLSWYPNITNRTYESEDYDYTIMAVPFTMTRFMDLPDFSSVLSRAISEAGLRFKSACKVALLFRERFWEKGPRPIFGGYSKPPSKPVGALYYPVYGHNESRPGIIMHYRGGDWSDRFVSFSDEEHVQTVLDSVVSIHGEQARELYTGDYERLCWLQDEHTATAWCRPDVEQHKLYIPAYHVTEHNTIFIGEHTAPTHAWVSSSLQSAARGTVQLLLELGLVDEAKKVNEKWMGRWIRL</sequence>
<feature type="domain" description="Copper amine oxidase catalytic" evidence="3">
    <location>
        <begin position="124"/>
        <end position="196"/>
    </location>
</feature>
<dbReference type="Gene3D" id="1.20.1440.240">
    <property type="match status" value="1"/>
</dbReference>
<feature type="modified residue" description="2',4',5'-topaquinone" evidence="1">
    <location>
        <position position="251"/>
    </location>
</feature>
<dbReference type="AlphaFoldDB" id="A0A8H4GNY2"/>
<reference evidence="5" key="1">
    <citation type="journal article" date="2020" name="bioRxiv">
        <title>Genomic and phenotypic heterogeneity of clinical isolates of the human pathogens Aspergillus fumigatus, Aspergillus lentulus and Aspergillus fumigatiaffinis.</title>
        <authorList>
            <person name="dos Santos R.A.C."/>
            <person name="Steenwyk J.L."/>
            <person name="Rivero-Menendez O."/>
            <person name="Mead M.E."/>
            <person name="Silva L.P."/>
            <person name="Bastos R.W."/>
            <person name="Alastruey-Izquierdo A."/>
            <person name="Goldman G.H."/>
            <person name="Rokas A."/>
        </authorList>
    </citation>
    <scope>NUCLEOTIDE SEQUENCE</scope>
    <source>
        <strain evidence="5">CNM-CM6805</strain>
    </source>
</reference>
<dbReference type="OrthoDB" id="7777654at2759"/>
<evidence type="ECO:0000256" key="1">
    <source>
        <dbReference type="PIRSR" id="PIRSR600269-51"/>
    </source>
</evidence>
<dbReference type="InterPro" id="IPR000269">
    <property type="entry name" value="Cu_amine_oxidase"/>
</dbReference>
<keyword evidence="6" id="KW-1185">Reference proteome</keyword>
<keyword evidence="1 2" id="KW-0801">TPQ</keyword>
<comment type="cofactor">
    <cofactor evidence="2">
        <name>Cu cation</name>
        <dbReference type="ChEBI" id="CHEBI:23378"/>
    </cofactor>
    <text evidence="2">Contains 1 topaquinone per subunit.</text>
</comment>
<dbReference type="EC" id="1.4.3.-" evidence="2"/>
<comment type="similarity">
    <text evidence="2">Belongs to the copper/topaquinone oxidase family.</text>
</comment>
<dbReference type="GO" id="GO:0005507">
    <property type="term" value="F:copper ion binding"/>
    <property type="evidence" value="ECO:0007669"/>
    <property type="project" value="InterPro"/>
</dbReference>
<dbReference type="GO" id="GO:0008131">
    <property type="term" value="F:primary methylamine oxidase activity"/>
    <property type="evidence" value="ECO:0007669"/>
    <property type="project" value="InterPro"/>
</dbReference>
<dbReference type="Proteomes" id="UP000653565">
    <property type="component" value="Unassembled WGS sequence"/>
</dbReference>
<proteinExistence type="inferred from homology"/>
<dbReference type="SUPFAM" id="SSF49998">
    <property type="entry name" value="Amine oxidase catalytic domain"/>
    <property type="match status" value="1"/>
</dbReference>
<dbReference type="GO" id="GO:0048038">
    <property type="term" value="F:quinone binding"/>
    <property type="evidence" value="ECO:0007669"/>
    <property type="project" value="InterPro"/>
</dbReference>
<evidence type="ECO:0000259" key="3">
    <source>
        <dbReference type="Pfam" id="PF01179"/>
    </source>
</evidence>
<feature type="domain" description="Copper amine oxidase catalytic" evidence="3">
    <location>
        <begin position="208"/>
        <end position="455"/>
    </location>
</feature>
<dbReference type="Gene3D" id="3.90.660.10">
    <property type="match status" value="1"/>
</dbReference>